<comment type="caution">
    <text evidence="1">The sequence shown here is derived from an EMBL/GenBank/DDBJ whole genome shotgun (WGS) entry which is preliminary data.</text>
</comment>
<evidence type="ECO:0000313" key="2">
    <source>
        <dbReference type="Proteomes" id="UP000321721"/>
    </source>
</evidence>
<dbReference type="AlphaFoldDB" id="A0A5C6RQW4"/>
<evidence type="ECO:0000313" key="1">
    <source>
        <dbReference type="EMBL" id="TXB64577.1"/>
    </source>
</evidence>
<sequence length="137" mass="16053">MTKLLLNIEEEYDFYLIGISCHAKDYRLCWEMNRLLNIDLARTEDLDINLKTNIGKFSFYEFIDEENYSEYYLIANRSSKGFLIPEQKNTDFLFMIKGAAYDSVIDEISEKISSSEIVLTSFNINVEALKSKQNLLF</sequence>
<dbReference type="InterPro" id="IPR047690">
    <property type="entry name" value="IPExxxVDY_fam"/>
</dbReference>
<keyword evidence="2" id="KW-1185">Reference proteome</keyword>
<organism evidence="1 2">
    <name type="scientific">Vicingus serpentipes</name>
    <dbReference type="NCBI Taxonomy" id="1926625"/>
    <lineage>
        <taxon>Bacteria</taxon>
        <taxon>Pseudomonadati</taxon>
        <taxon>Bacteroidota</taxon>
        <taxon>Flavobacteriia</taxon>
        <taxon>Flavobacteriales</taxon>
        <taxon>Vicingaceae</taxon>
        <taxon>Vicingus</taxon>
    </lineage>
</organism>
<dbReference type="Proteomes" id="UP000321721">
    <property type="component" value="Unassembled WGS sequence"/>
</dbReference>
<name>A0A5C6RQW4_9FLAO</name>
<reference evidence="1 2" key="1">
    <citation type="submission" date="2019-08" db="EMBL/GenBank/DDBJ databases">
        <title>Genome of Vicingus serpentipes NCIMB 15042.</title>
        <authorList>
            <person name="Bowman J.P."/>
        </authorList>
    </citation>
    <scope>NUCLEOTIDE SEQUENCE [LARGE SCALE GENOMIC DNA]</scope>
    <source>
        <strain evidence="1 2">NCIMB 15042</strain>
    </source>
</reference>
<dbReference type="RefSeq" id="WP_147100692.1">
    <property type="nucleotide sequence ID" value="NZ_VOOS01000004.1"/>
</dbReference>
<dbReference type="OrthoDB" id="676614at2"/>
<proteinExistence type="predicted"/>
<accession>A0A5C6RQW4</accession>
<dbReference type="NCBIfam" id="NF033205">
    <property type="entry name" value="IPExxxVDY"/>
    <property type="match status" value="1"/>
</dbReference>
<dbReference type="EMBL" id="VOOS01000004">
    <property type="protein sequence ID" value="TXB64577.1"/>
    <property type="molecule type" value="Genomic_DNA"/>
</dbReference>
<protein>
    <submittedName>
        <fullName evidence="1">IPExxxVDY family protein</fullName>
    </submittedName>
</protein>
<gene>
    <name evidence="1" type="ORF">FRY74_08990</name>
</gene>